<dbReference type="Proteomes" id="UP000584867">
    <property type="component" value="Unassembled WGS sequence"/>
</dbReference>
<dbReference type="InterPro" id="IPR036380">
    <property type="entry name" value="Isochorismatase-like_sf"/>
</dbReference>
<name>A0A7W8E941_9BACT</name>
<dbReference type="CDD" id="cd00431">
    <property type="entry name" value="cysteine_hydrolases"/>
    <property type="match status" value="1"/>
</dbReference>
<gene>
    <name evidence="3" type="ORF">HDF15_001539</name>
</gene>
<comment type="caution">
    <text evidence="3">The sequence shown here is derived from an EMBL/GenBank/DDBJ whole genome shotgun (WGS) entry which is preliminary data.</text>
</comment>
<dbReference type="InterPro" id="IPR050272">
    <property type="entry name" value="Isochorismatase-like_hydrls"/>
</dbReference>
<reference evidence="3 4" key="1">
    <citation type="submission" date="2020-08" db="EMBL/GenBank/DDBJ databases">
        <title>Genomic Encyclopedia of Type Strains, Phase IV (KMG-V): Genome sequencing to study the core and pangenomes of soil and plant-associated prokaryotes.</title>
        <authorList>
            <person name="Whitman W."/>
        </authorList>
    </citation>
    <scope>NUCLEOTIDE SEQUENCE [LARGE SCALE GENOMIC DNA]</scope>
    <source>
        <strain evidence="3 4">X5P3</strain>
    </source>
</reference>
<accession>A0A7W8E941</accession>
<dbReference type="AlphaFoldDB" id="A0A7W8E941"/>
<protein>
    <submittedName>
        <fullName evidence="3">Nicotinamidase-related amidase</fullName>
    </submittedName>
</protein>
<feature type="domain" description="Isochorismatase-like" evidence="2">
    <location>
        <begin position="11"/>
        <end position="183"/>
    </location>
</feature>
<dbReference type="Pfam" id="PF00857">
    <property type="entry name" value="Isochorismatase"/>
    <property type="match status" value="1"/>
</dbReference>
<evidence type="ECO:0000256" key="1">
    <source>
        <dbReference type="ARBA" id="ARBA00022801"/>
    </source>
</evidence>
<dbReference type="SUPFAM" id="SSF52499">
    <property type="entry name" value="Isochorismatase-like hydrolases"/>
    <property type="match status" value="1"/>
</dbReference>
<dbReference type="Gene3D" id="3.40.50.850">
    <property type="entry name" value="Isochorismatase-like"/>
    <property type="match status" value="1"/>
</dbReference>
<dbReference type="EMBL" id="JACHIO010000005">
    <property type="protein sequence ID" value="MBB5063199.1"/>
    <property type="molecule type" value="Genomic_DNA"/>
</dbReference>
<evidence type="ECO:0000313" key="4">
    <source>
        <dbReference type="Proteomes" id="UP000584867"/>
    </source>
</evidence>
<dbReference type="PANTHER" id="PTHR43540:SF7">
    <property type="entry name" value="ISOCHORISMATASE FAMILY PROTEIN YECD"/>
    <property type="match status" value="1"/>
</dbReference>
<dbReference type="RefSeq" id="WP_184254165.1">
    <property type="nucleotide sequence ID" value="NZ_JACHIO010000005.1"/>
</dbReference>
<evidence type="ECO:0000259" key="2">
    <source>
        <dbReference type="Pfam" id="PF00857"/>
    </source>
</evidence>
<dbReference type="GO" id="GO:0016787">
    <property type="term" value="F:hydrolase activity"/>
    <property type="evidence" value="ECO:0007669"/>
    <property type="project" value="UniProtKB-KW"/>
</dbReference>
<organism evidence="3 4">
    <name type="scientific">Granulicella mallensis</name>
    <dbReference type="NCBI Taxonomy" id="940614"/>
    <lineage>
        <taxon>Bacteria</taxon>
        <taxon>Pseudomonadati</taxon>
        <taxon>Acidobacteriota</taxon>
        <taxon>Terriglobia</taxon>
        <taxon>Terriglobales</taxon>
        <taxon>Acidobacteriaceae</taxon>
        <taxon>Granulicella</taxon>
    </lineage>
</organism>
<evidence type="ECO:0000313" key="3">
    <source>
        <dbReference type="EMBL" id="MBB5063199.1"/>
    </source>
</evidence>
<proteinExistence type="predicted"/>
<dbReference type="PANTHER" id="PTHR43540">
    <property type="entry name" value="PEROXYUREIDOACRYLATE/UREIDOACRYLATE AMIDOHYDROLASE-RELATED"/>
    <property type="match status" value="1"/>
</dbReference>
<dbReference type="InterPro" id="IPR000868">
    <property type="entry name" value="Isochorismatase-like_dom"/>
</dbReference>
<sequence>MSSLHLEPKKTALILIDLQNGIVAMPTAPYSGPEVVEKSRSLAEAFRAKGAPVVYVRVDMGDFMHLPADKSHRDPNAPPPPAILSEIAPEAGFQEGDLLITKRHWGAFAGTKLEEELRQRGIETIVLGGIATNFGVESTARQGTGLGFAFVLVEDACTSLEAHAHTFAFETIFPSLSRVRKTDEVIASLA</sequence>
<keyword evidence="1" id="KW-0378">Hydrolase</keyword>